<name>A0A6I3SPN2_HELMO</name>
<dbReference type="PANTHER" id="PTHR10361:SF28">
    <property type="entry name" value="P3 PROTEIN-RELATED"/>
    <property type="match status" value="1"/>
</dbReference>
<feature type="transmembrane region" description="Helical" evidence="5">
    <location>
        <begin position="173"/>
        <end position="191"/>
    </location>
</feature>
<feature type="transmembrane region" description="Helical" evidence="5">
    <location>
        <begin position="140"/>
        <end position="161"/>
    </location>
</feature>
<feature type="transmembrane region" description="Helical" evidence="5">
    <location>
        <begin position="203"/>
        <end position="225"/>
    </location>
</feature>
<dbReference type="OrthoDB" id="1551454at2"/>
<evidence type="ECO:0000313" key="7">
    <source>
        <dbReference type="Proteomes" id="UP000430670"/>
    </source>
</evidence>
<comment type="subcellular location">
    <subcellularLocation>
        <location evidence="1">Membrane</location>
        <topology evidence="1">Multi-pass membrane protein</topology>
    </subcellularLocation>
</comment>
<feature type="transmembrane region" description="Helical" evidence="5">
    <location>
        <begin position="48"/>
        <end position="67"/>
    </location>
</feature>
<dbReference type="InterPro" id="IPR002657">
    <property type="entry name" value="BilAc:Na_symport/Acr3"/>
</dbReference>
<accession>A0A6I3SPN2</accession>
<gene>
    <name evidence="6" type="ORF">GJ688_18110</name>
</gene>
<dbReference type="InterPro" id="IPR038770">
    <property type="entry name" value="Na+/solute_symporter_sf"/>
</dbReference>
<dbReference type="InterPro" id="IPR004710">
    <property type="entry name" value="Bilac:Na_transpt"/>
</dbReference>
<keyword evidence="3 5" id="KW-1133">Transmembrane helix</keyword>
<feature type="transmembrane region" description="Helical" evidence="5">
    <location>
        <begin position="79"/>
        <end position="103"/>
    </location>
</feature>
<keyword evidence="2 5" id="KW-0812">Transmembrane</keyword>
<dbReference type="GO" id="GO:0016020">
    <property type="term" value="C:membrane"/>
    <property type="evidence" value="ECO:0007669"/>
    <property type="project" value="UniProtKB-SubCell"/>
</dbReference>
<evidence type="ECO:0000256" key="1">
    <source>
        <dbReference type="ARBA" id="ARBA00004141"/>
    </source>
</evidence>
<dbReference type="AlphaFoldDB" id="A0A6I3SPN2"/>
<evidence type="ECO:0000256" key="2">
    <source>
        <dbReference type="ARBA" id="ARBA00022692"/>
    </source>
</evidence>
<feature type="transmembrane region" description="Helical" evidence="5">
    <location>
        <begin position="109"/>
        <end position="128"/>
    </location>
</feature>
<dbReference type="Pfam" id="PF01758">
    <property type="entry name" value="SBF"/>
    <property type="match status" value="1"/>
</dbReference>
<dbReference type="Gene3D" id="1.20.1530.20">
    <property type="match status" value="1"/>
</dbReference>
<reference evidence="6 7" key="1">
    <citation type="submission" date="2019-11" db="EMBL/GenBank/DDBJ databases">
        <title>Whole-genome sequence of a the green, strictly anaerobic photosynthetic bacterium Heliobacillus mobilis DSM 6151.</title>
        <authorList>
            <person name="Kyndt J.A."/>
            <person name="Meyer T.E."/>
        </authorList>
    </citation>
    <scope>NUCLEOTIDE SEQUENCE [LARGE SCALE GENOMIC DNA]</scope>
    <source>
        <strain evidence="6 7">DSM 6151</strain>
    </source>
</reference>
<dbReference type="PANTHER" id="PTHR10361">
    <property type="entry name" value="SODIUM-BILE ACID COTRANSPORTER"/>
    <property type="match status" value="1"/>
</dbReference>
<sequence length="335" mass="37424">MQLPRRESMTSDWVIRANRFLEKGMFLLIPGAIVFGFFYWTSLHNEKAWVYWMFAYMTFIGALNCSWAQFRTLFREPALFLTSLLLLHGFIPAVAFLMGLLFFPKDPQTVIGMVIGSTIPVAVTASVWTNISRGNNSFSLALVVLDTLLSPIILPAFSYVVLHTSGSIPVEKLVMDMLIMVVIPCILGLIFHPYRFWDPKGPVQAGLSLLSKLALFLVVAINVAIMHDYLVQGWSQAGLILLALSATIVVAYLMGFVAGKVLRRSNEDVIALTYSSGMRNIALGVVFSTGYFDFRVSVPIVFMSLLQQPIATVVNQLLQRRTKVERGRLEQSRSS</sequence>
<evidence type="ECO:0000313" key="6">
    <source>
        <dbReference type="EMBL" id="MTV50849.1"/>
    </source>
</evidence>
<feature type="transmembrane region" description="Helical" evidence="5">
    <location>
        <begin position="20"/>
        <end position="42"/>
    </location>
</feature>
<dbReference type="EMBL" id="WNKU01000039">
    <property type="protein sequence ID" value="MTV50849.1"/>
    <property type="molecule type" value="Genomic_DNA"/>
</dbReference>
<evidence type="ECO:0000256" key="4">
    <source>
        <dbReference type="ARBA" id="ARBA00023136"/>
    </source>
</evidence>
<protein>
    <recommendedName>
        <fullName evidence="8">Bile acid:Na+ symporter, BASS family</fullName>
    </recommendedName>
</protein>
<keyword evidence="7" id="KW-1185">Reference proteome</keyword>
<feature type="transmembrane region" description="Helical" evidence="5">
    <location>
        <begin position="269"/>
        <end position="292"/>
    </location>
</feature>
<comment type="caution">
    <text evidence="6">The sequence shown here is derived from an EMBL/GenBank/DDBJ whole genome shotgun (WGS) entry which is preliminary data.</text>
</comment>
<evidence type="ECO:0000256" key="3">
    <source>
        <dbReference type="ARBA" id="ARBA00022989"/>
    </source>
</evidence>
<organism evidence="6 7">
    <name type="scientific">Heliobacterium mobile</name>
    <name type="common">Heliobacillus mobilis</name>
    <dbReference type="NCBI Taxonomy" id="28064"/>
    <lineage>
        <taxon>Bacteria</taxon>
        <taxon>Bacillati</taxon>
        <taxon>Bacillota</taxon>
        <taxon>Clostridia</taxon>
        <taxon>Eubacteriales</taxon>
        <taxon>Heliobacteriaceae</taxon>
        <taxon>Heliobacterium</taxon>
    </lineage>
</organism>
<proteinExistence type="predicted"/>
<keyword evidence="4 5" id="KW-0472">Membrane</keyword>
<dbReference type="Proteomes" id="UP000430670">
    <property type="component" value="Unassembled WGS sequence"/>
</dbReference>
<evidence type="ECO:0008006" key="8">
    <source>
        <dbReference type="Google" id="ProtNLM"/>
    </source>
</evidence>
<feature type="transmembrane region" description="Helical" evidence="5">
    <location>
        <begin position="237"/>
        <end position="257"/>
    </location>
</feature>
<evidence type="ECO:0000256" key="5">
    <source>
        <dbReference type="SAM" id="Phobius"/>
    </source>
</evidence>